<comment type="similarity">
    <text evidence="1">Belongs to the ComF/GntX family.</text>
</comment>
<dbReference type="CDD" id="cd06223">
    <property type="entry name" value="PRTases_typeI"/>
    <property type="match status" value="1"/>
</dbReference>
<dbReference type="PANTHER" id="PTHR47505">
    <property type="entry name" value="DNA UTILIZATION PROTEIN YHGH"/>
    <property type="match status" value="1"/>
</dbReference>
<evidence type="ECO:0000256" key="1">
    <source>
        <dbReference type="ARBA" id="ARBA00008007"/>
    </source>
</evidence>
<accession>A0A6J4U008</accession>
<dbReference type="GO" id="GO:0016757">
    <property type="term" value="F:glycosyltransferase activity"/>
    <property type="evidence" value="ECO:0007669"/>
    <property type="project" value="UniProtKB-KW"/>
</dbReference>
<dbReference type="PANTHER" id="PTHR47505:SF1">
    <property type="entry name" value="DNA UTILIZATION PROTEIN YHGH"/>
    <property type="match status" value="1"/>
</dbReference>
<dbReference type="InterPro" id="IPR029057">
    <property type="entry name" value="PRTase-like"/>
</dbReference>
<keyword evidence="2" id="KW-0328">Glycosyltransferase</keyword>
<reference evidence="2" key="1">
    <citation type="submission" date="2020-02" db="EMBL/GenBank/DDBJ databases">
        <authorList>
            <person name="Meier V. D."/>
        </authorList>
    </citation>
    <scope>NUCLEOTIDE SEQUENCE</scope>
    <source>
        <strain evidence="2">AVDCRST_MAG73</strain>
    </source>
</reference>
<dbReference type="AlphaFoldDB" id="A0A6J4U008"/>
<dbReference type="EMBL" id="CADCWE010000089">
    <property type="protein sequence ID" value="CAA9537079.1"/>
    <property type="molecule type" value="Genomic_DNA"/>
</dbReference>
<name>A0A6J4U008_9BACT</name>
<dbReference type="Gene3D" id="3.40.50.2020">
    <property type="match status" value="1"/>
</dbReference>
<keyword evidence="2" id="KW-0808">Transferase</keyword>
<organism evidence="2">
    <name type="scientific">uncultured Thermomicrobiales bacterium</name>
    <dbReference type="NCBI Taxonomy" id="1645740"/>
    <lineage>
        <taxon>Bacteria</taxon>
        <taxon>Pseudomonadati</taxon>
        <taxon>Thermomicrobiota</taxon>
        <taxon>Thermomicrobia</taxon>
        <taxon>Thermomicrobiales</taxon>
        <taxon>environmental samples</taxon>
    </lineage>
</organism>
<sequence length="238" mass="25081">MTRGRALGTASGRWARALGERLVEVVYPATCAGCGRRGCWVCDPCRAAVPLFAPPWCTRCGIPDDRACRCAMLAADLALLRSAGPFDGWLRRAVIAFKYEDETARATPLGDLLRGALEEVDGLDGLVPVPLHARRRRERGYNQAALLCDRVGATIGIPTLDVLARERETRAQVGLGAEARRANVAGAFGMAPGRNVTGLRLALVDDVCTTGSTLAACAAVLVAAGAVEVVAATLAREV</sequence>
<gene>
    <name evidence="2" type="ORF">AVDCRST_MAG73-1440</name>
</gene>
<protein>
    <submittedName>
        <fullName evidence="2">Competence protein F homolog, phosphoribosyltransferase domain protein YhgH required for utilization of DNA as sole source of carbon and energy</fullName>
    </submittedName>
</protein>
<proteinExistence type="inferred from homology"/>
<evidence type="ECO:0000313" key="2">
    <source>
        <dbReference type="EMBL" id="CAA9537079.1"/>
    </source>
</evidence>
<dbReference type="InterPro" id="IPR000836">
    <property type="entry name" value="PRTase_dom"/>
</dbReference>
<dbReference type="SUPFAM" id="SSF53271">
    <property type="entry name" value="PRTase-like"/>
    <property type="match status" value="1"/>
</dbReference>
<dbReference type="InterPro" id="IPR051910">
    <property type="entry name" value="ComF/GntX_DNA_util-trans"/>
</dbReference>